<comment type="caution">
    <text evidence="9">The sequence shown here is derived from an EMBL/GenBank/DDBJ whole genome shotgun (WGS) entry which is preliminary data.</text>
</comment>
<sequence length="572" mass="66471">MKNIKSLCAVSLLATTMAFTSCTDLTEEPFNILTSDNYFTDKASVEATVLRPYEHAQWCGWDGDRWQLQELTGDHFVWTQKGRHGYDDGQWVRLHEHKWNYDMNQINGGWVGPYQGIQQINSLLRDFNILDFQAMGITDEEKNNYIGELRTLRAWFYIFLIDFYRNVPIFTEKDAPDELLAQSAPEEVFNYIESELKEVLPQLKKENIVGRFTQAPAAALLARIYFNSQVWLNVDRSADCKTFCEDIIAGKYGEYHINQNDYRDPFRSGIKGYRSPELLFEFPHKRNVYQFGGFHDSFLHYTSGQALGNPDGGNNGIHMTPSRDFDGNVYKFASQLGTPYEKFADCDYRKQPFRITSANGDYDGFFMIGTQYKFDYTKGYGYTDETVKGTEEYKGEPLIYVDQVGRFSEGLATAKEKGSRVTTGEENSGVRFNKFPYLQEGDGLYMCQSAPEIRLAEIYYMLAEINYRSGNKTKAAELLDFVRIRNYPADKWSKYSYTQNPAMLTDQEFVDEWGREFIGERRRRPDLIRWGRFGNAWWDKDVDPSDKEYTIFPIPKRQMDANPLLKQTTKGW</sequence>
<keyword evidence="10" id="KW-1185">Reference proteome</keyword>
<evidence type="ECO:0000256" key="5">
    <source>
        <dbReference type="ARBA" id="ARBA00023237"/>
    </source>
</evidence>
<dbReference type="Pfam" id="PF14322">
    <property type="entry name" value="SusD-like_3"/>
    <property type="match status" value="1"/>
</dbReference>
<evidence type="ECO:0000259" key="8">
    <source>
        <dbReference type="Pfam" id="PF14322"/>
    </source>
</evidence>
<evidence type="ECO:0000256" key="1">
    <source>
        <dbReference type="ARBA" id="ARBA00004442"/>
    </source>
</evidence>
<dbReference type="HOGENOM" id="CLU_015553_1_2_10"/>
<reference evidence="9 10" key="1">
    <citation type="submission" date="2013-04" db="EMBL/GenBank/DDBJ databases">
        <title>The Genome Sequence of Parabacteroides gordonii DSM 23371.</title>
        <authorList>
            <consortium name="The Broad Institute Genomics Platform"/>
            <person name="Earl A."/>
            <person name="Ward D."/>
            <person name="Feldgarden M."/>
            <person name="Gevers D."/>
            <person name="Martens E."/>
            <person name="Sakamoto M."/>
            <person name="Benno Y."/>
            <person name="Suzuki N."/>
            <person name="Matsunaga N."/>
            <person name="Koshihara K."/>
            <person name="Seki M."/>
            <person name="Komiya H."/>
            <person name="Walker B."/>
            <person name="Young S."/>
            <person name="Zeng Q."/>
            <person name="Gargeya S."/>
            <person name="Fitzgerald M."/>
            <person name="Haas B."/>
            <person name="Abouelleil A."/>
            <person name="Allen A.W."/>
            <person name="Alvarado L."/>
            <person name="Arachchi H.M."/>
            <person name="Berlin A.M."/>
            <person name="Chapman S.B."/>
            <person name="Gainer-Dewar J."/>
            <person name="Goldberg J."/>
            <person name="Griggs A."/>
            <person name="Gujja S."/>
            <person name="Hansen M."/>
            <person name="Howarth C."/>
            <person name="Imamovic A."/>
            <person name="Ireland A."/>
            <person name="Larimer J."/>
            <person name="McCowan C."/>
            <person name="Murphy C."/>
            <person name="Pearson M."/>
            <person name="Poon T.W."/>
            <person name="Priest M."/>
            <person name="Roberts A."/>
            <person name="Saif S."/>
            <person name="Shea T."/>
            <person name="Sisk P."/>
            <person name="Sykes S."/>
            <person name="Wortman J."/>
            <person name="Nusbaum C."/>
            <person name="Birren B."/>
        </authorList>
    </citation>
    <scope>NUCLEOTIDE SEQUENCE [LARGE SCALE GENOMIC DNA]</scope>
    <source>
        <strain evidence="9 10">MS-1</strain>
    </source>
</reference>
<evidence type="ECO:0000259" key="7">
    <source>
        <dbReference type="Pfam" id="PF07980"/>
    </source>
</evidence>
<feature type="domain" description="RagB/SusD" evidence="7">
    <location>
        <begin position="331"/>
        <end position="567"/>
    </location>
</feature>
<keyword evidence="4" id="KW-0472">Membrane</keyword>
<proteinExistence type="inferred from homology"/>
<dbReference type="PROSITE" id="PS51257">
    <property type="entry name" value="PROKAR_LIPOPROTEIN"/>
    <property type="match status" value="1"/>
</dbReference>
<protein>
    <recommendedName>
        <fullName evidence="11">RagB/SusD domain-containing protein</fullName>
    </recommendedName>
</protein>
<dbReference type="Pfam" id="PF07980">
    <property type="entry name" value="SusD_RagB"/>
    <property type="match status" value="1"/>
</dbReference>
<evidence type="ECO:0000256" key="4">
    <source>
        <dbReference type="ARBA" id="ARBA00023136"/>
    </source>
</evidence>
<evidence type="ECO:0008006" key="11">
    <source>
        <dbReference type="Google" id="ProtNLM"/>
    </source>
</evidence>
<evidence type="ECO:0000256" key="6">
    <source>
        <dbReference type="SAM" id="SignalP"/>
    </source>
</evidence>
<dbReference type="EMBL" id="AQHW01000009">
    <property type="protein sequence ID" value="KKB58331.1"/>
    <property type="molecule type" value="Genomic_DNA"/>
</dbReference>
<dbReference type="Gene3D" id="1.25.40.390">
    <property type="match status" value="1"/>
</dbReference>
<evidence type="ECO:0000313" key="10">
    <source>
        <dbReference type="Proteomes" id="UP000033035"/>
    </source>
</evidence>
<keyword evidence="5" id="KW-0998">Cell outer membrane</keyword>
<dbReference type="InterPro" id="IPR033985">
    <property type="entry name" value="SusD-like_N"/>
</dbReference>
<dbReference type="SUPFAM" id="SSF48452">
    <property type="entry name" value="TPR-like"/>
    <property type="match status" value="1"/>
</dbReference>
<dbReference type="PATRIC" id="fig|1203610.3.peg.1231"/>
<comment type="similarity">
    <text evidence="2">Belongs to the SusD family.</text>
</comment>
<evidence type="ECO:0000313" key="9">
    <source>
        <dbReference type="EMBL" id="KKB58331.1"/>
    </source>
</evidence>
<dbReference type="InterPro" id="IPR011990">
    <property type="entry name" value="TPR-like_helical_dom_sf"/>
</dbReference>
<dbReference type="Proteomes" id="UP000033035">
    <property type="component" value="Unassembled WGS sequence"/>
</dbReference>
<organism evidence="9 10">
    <name type="scientific">Parabacteroides gordonii MS-1 = DSM 23371</name>
    <dbReference type="NCBI Taxonomy" id="1203610"/>
    <lineage>
        <taxon>Bacteria</taxon>
        <taxon>Pseudomonadati</taxon>
        <taxon>Bacteroidota</taxon>
        <taxon>Bacteroidia</taxon>
        <taxon>Bacteroidales</taxon>
        <taxon>Tannerellaceae</taxon>
        <taxon>Parabacteroides</taxon>
    </lineage>
</organism>
<dbReference type="RefSeq" id="WP_028727725.1">
    <property type="nucleotide sequence ID" value="NZ_AUAE01000018.1"/>
</dbReference>
<gene>
    <name evidence="9" type="ORF">HMPREF1536_01206</name>
</gene>
<dbReference type="InterPro" id="IPR012944">
    <property type="entry name" value="SusD_RagB_dom"/>
</dbReference>
<feature type="signal peptide" evidence="6">
    <location>
        <begin position="1"/>
        <end position="20"/>
    </location>
</feature>
<dbReference type="AlphaFoldDB" id="A0A0F5JKJ6"/>
<dbReference type="STRING" id="1203610.HMPREF1536_01206"/>
<comment type="subcellular location">
    <subcellularLocation>
        <location evidence="1">Cell outer membrane</location>
    </subcellularLocation>
</comment>
<dbReference type="GO" id="GO:0009279">
    <property type="term" value="C:cell outer membrane"/>
    <property type="evidence" value="ECO:0007669"/>
    <property type="project" value="UniProtKB-SubCell"/>
</dbReference>
<keyword evidence="3 6" id="KW-0732">Signal</keyword>
<evidence type="ECO:0000256" key="3">
    <source>
        <dbReference type="ARBA" id="ARBA00022729"/>
    </source>
</evidence>
<feature type="domain" description="SusD-like N-terminal" evidence="8">
    <location>
        <begin position="87"/>
        <end position="225"/>
    </location>
</feature>
<name>A0A0F5JKJ6_9BACT</name>
<evidence type="ECO:0000256" key="2">
    <source>
        <dbReference type="ARBA" id="ARBA00006275"/>
    </source>
</evidence>
<feature type="chain" id="PRO_5002489599" description="RagB/SusD domain-containing protein" evidence="6">
    <location>
        <begin position="21"/>
        <end position="572"/>
    </location>
</feature>
<accession>A0A0F5JKJ6</accession>